<evidence type="ECO:0000256" key="1">
    <source>
        <dbReference type="SAM" id="MobiDB-lite"/>
    </source>
</evidence>
<evidence type="ECO:0000313" key="3">
    <source>
        <dbReference type="EMBL" id="CAF3954137.1"/>
    </source>
</evidence>
<gene>
    <name evidence="2" type="ORF">OVA965_LOCUS21524</name>
    <name evidence="3" type="ORF">TMI583_LOCUS22186</name>
</gene>
<dbReference type="EMBL" id="CAJOBA010030295">
    <property type="protein sequence ID" value="CAF3954137.1"/>
    <property type="molecule type" value="Genomic_DNA"/>
</dbReference>
<comment type="caution">
    <text evidence="2">The sequence shown here is derived from an EMBL/GenBank/DDBJ whole genome shotgun (WGS) entry which is preliminary data.</text>
</comment>
<dbReference type="Proteomes" id="UP000677228">
    <property type="component" value="Unassembled WGS sequence"/>
</dbReference>
<dbReference type="Proteomes" id="UP000682733">
    <property type="component" value="Unassembled WGS sequence"/>
</dbReference>
<organism evidence="2 4">
    <name type="scientific">Didymodactylos carnosus</name>
    <dbReference type="NCBI Taxonomy" id="1234261"/>
    <lineage>
        <taxon>Eukaryota</taxon>
        <taxon>Metazoa</taxon>
        <taxon>Spiralia</taxon>
        <taxon>Gnathifera</taxon>
        <taxon>Rotifera</taxon>
        <taxon>Eurotatoria</taxon>
        <taxon>Bdelloidea</taxon>
        <taxon>Philodinida</taxon>
        <taxon>Philodinidae</taxon>
        <taxon>Didymodactylos</taxon>
    </lineage>
</organism>
<proteinExistence type="predicted"/>
<protein>
    <recommendedName>
        <fullName evidence="5">PiggyBac transposable element-derived protein domain-containing protein</fullName>
    </recommendedName>
</protein>
<reference evidence="2" key="1">
    <citation type="submission" date="2021-02" db="EMBL/GenBank/DDBJ databases">
        <authorList>
            <person name="Nowell W R."/>
        </authorList>
    </citation>
    <scope>NUCLEOTIDE SEQUENCE</scope>
</reference>
<feature type="region of interest" description="Disordered" evidence="1">
    <location>
        <begin position="1"/>
        <end position="35"/>
    </location>
</feature>
<name>A0A8S2EHE6_9BILA</name>
<sequence length="200" mass="23160">MVSSIEGENDSDFLDEHHSGSETQDGESETSDNDDEIDLENHQLNDNCTWQSSYNFRSGKKKYKTVATLHLLWNDRHCCINAMIIWKTKNPQWNQNTTHKHRLFLEELGLAKVSQQLDYRSKNAKFLNEDIQNALSIVGYPVMKRNISTINQNSTQTKRKRCSFYERSMNKKTSIQCAGCSVFVCNENSVKRIFCNTCCK</sequence>
<evidence type="ECO:0000313" key="2">
    <source>
        <dbReference type="EMBL" id="CAF1149346.1"/>
    </source>
</evidence>
<evidence type="ECO:0008006" key="5">
    <source>
        <dbReference type="Google" id="ProtNLM"/>
    </source>
</evidence>
<feature type="compositionally biased region" description="Acidic residues" evidence="1">
    <location>
        <begin position="24"/>
        <end position="35"/>
    </location>
</feature>
<accession>A0A8S2EHE6</accession>
<evidence type="ECO:0000313" key="4">
    <source>
        <dbReference type="Proteomes" id="UP000677228"/>
    </source>
</evidence>
<dbReference type="EMBL" id="CAJNOK010011822">
    <property type="protein sequence ID" value="CAF1149346.1"/>
    <property type="molecule type" value="Genomic_DNA"/>
</dbReference>
<dbReference type="AlphaFoldDB" id="A0A8S2EHE6"/>